<dbReference type="EMBL" id="CP072801">
    <property type="protein sequence ID" value="QTR48471.1"/>
    <property type="molecule type" value="Genomic_DNA"/>
</dbReference>
<reference evidence="2 3" key="1">
    <citation type="submission" date="2021-04" db="EMBL/GenBank/DDBJ databases">
        <title>Genomics, taxonomy and metabolism of representatives of sulfur bacteria of the genus Thiothrix: Thiothrix fructosivorans QT, Thiothrix unzii A1T and three new species, Thiothrix subterranea sp. nov., Thiothrix litoralis sp. nov. and 'Candidatus Thiothrix anitrata' sp. nov.</title>
        <authorList>
            <person name="Ravin N.V."/>
            <person name="Smolyakov D."/>
            <person name="Rudenko T.S."/>
            <person name="Mardanov A.V."/>
            <person name="Beletsky A.V."/>
            <person name="Markov N.D."/>
            <person name="Fomenkov A.I."/>
            <person name="Roberts R.J."/>
            <person name="Karnachuk O.V."/>
            <person name="Novikov A."/>
            <person name="Grabovich M.Y."/>
        </authorList>
    </citation>
    <scope>NUCLEOTIDE SEQUENCE [LARGE SCALE GENOMIC DNA]</scope>
    <source>
        <strain evidence="2 3">AS</strain>
    </source>
</reference>
<dbReference type="Proteomes" id="UP000672039">
    <property type="component" value="Chromosome"/>
</dbReference>
<evidence type="ECO:0000313" key="3">
    <source>
        <dbReference type="Proteomes" id="UP000672039"/>
    </source>
</evidence>
<evidence type="ECO:0000259" key="1">
    <source>
        <dbReference type="SMART" id="SM00382"/>
    </source>
</evidence>
<feature type="domain" description="AAA+ ATPase" evidence="1">
    <location>
        <begin position="87"/>
        <end position="208"/>
    </location>
</feature>
<keyword evidence="2" id="KW-0067">ATP-binding</keyword>
<dbReference type="CDD" id="cd00009">
    <property type="entry name" value="AAA"/>
    <property type="match status" value="1"/>
</dbReference>
<evidence type="ECO:0000313" key="2">
    <source>
        <dbReference type="EMBL" id="QTR48471.1"/>
    </source>
</evidence>
<dbReference type="SUPFAM" id="SSF52540">
    <property type="entry name" value="P-loop containing nucleoside triphosphate hydrolases"/>
    <property type="match status" value="1"/>
</dbReference>
<dbReference type="SMART" id="SM00382">
    <property type="entry name" value="AAA"/>
    <property type="match status" value="1"/>
</dbReference>
<dbReference type="GO" id="GO:0005524">
    <property type="term" value="F:ATP binding"/>
    <property type="evidence" value="ECO:0007669"/>
    <property type="project" value="UniProtKB-KW"/>
</dbReference>
<organism evidence="2 3">
    <name type="scientific">Thiothrix litoralis</name>
    <dbReference type="NCBI Taxonomy" id="2891210"/>
    <lineage>
        <taxon>Bacteria</taxon>
        <taxon>Pseudomonadati</taxon>
        <taxon>Pseudomonadota</taxon>
        <taxon>Gammaproteobacteria</taxon>
        <taxon>Thiotrichales</taxon>
        <taxon>Thiotrichaceae</taxon>
        <taxon>Thiothrix</taxon>
    </lineage>
</organism>
<keyword evidence="2" id="KW-0547">Nucleotide-binding</keyword>
<dbReference type="PANTHER" id="PTHR42935:SF1">
    <property type="entry name" value="SLR0930 PROTEIN"/>
    <property type="match status" value="1"/>
</dbReference>
<dbReference type="Gene3D" id="3.40.50.300">
    <property type="entry name" value="P-loop containing nucleotide triphosphate hydrolases"/>
    <property type="match status" value="1"/>
</dbReference>
<dbReference type="InterPro" id="IPR003593">
    <property type="entry name" value="AAA+_ATPase"/>
</dbReference>
<protein>
    <submittedName>
        <fullName evidence="2">ATP-binding protein</fullName>
    </submittedName>
</protein>
<dbReference type="PANTHER" id="PTHR42935">
    <property type="entry name" value="SLR0930 PROTEIN"/>
    <property type="match status" value="1"/>
</dbReference>
<dbReference type="InterPro" id="IPR027417">
    <property type="entry name" value="P-loop_NTPase"/>
</dbReference>
<sequence>MDQEALKVLTKIAQTLENLDHYLLGKHPSPAGDFDRHLAFAWRKENHHGYCQAIPTPRLINLDDLMGIDAQKAVLVKNTEQFLAGYPANNALLWGAKGTGKSSIIKGLLQRYGERGLRVIDIDRKDLVDIAEIAAVLRDSDKKFILFCDDLSFEAADVSYKALKVALDGGMAAIPDNILIYATSNRRHLLPEMMEDNLNSRVVNREVHHADAIEEKISLSERFGIWLSFYLFSEEDYLKIVQHWVNSFSMEFTDAVAQDAIIWARLRASRSGRSAHQYAVDLIGKTKLAEHLL</sequence>
<name>A0ABX7WYK6_9GAMM</name>
<gene>
    <name evidence="2" type="ORF">J9253_17830</name>
</gene>
<proteinExistence type="predicted"/>
<keyword evidence="3" id="KW-1185">Reference proteome</keyword>
<dbReference type="InterPro" id="IPR008533">
    <property type="entry name" value="DUF815"/>
</dbReference>
<accession>A0ABX7WYK6</accession>
<dbReference type="Pfam" id="PF05673">
    <property type="entry name" value="DUF815"/>
    <property type="match status" value="1"/>
</dbReference>